<dbReference type="InterPro" id="IPR036388">
    <property type="entry name" value="WH-like_DNA-bd_sf"/>
</dbReference>
<dbReference type="GO" id="GO:0006950">
    <property type="term" value="P:response to stress"/>
    <property type="evidence" value="ECO:0007669"/>
    <property type="project" value="TreeGrafter"/>
</dbReference>
<feature type="domain" description="HTH marR-type" evidence="1">
    <location>
        <begin position="6"/>
        <end position="140"/>
    </location>
</feature>
<organism evidence="2 3">
    <name type="scientific">Metapseudomonas furukawaii</name>
    <name type="common">Pseudomonas furukawaii</name>
    <dbReference type="NCBI Taxonomy" id="1149133"/>
    <lineage>
        <taxon>Bacteria</taxon>
        <taxon>Pseudomonadati</taxon>
        <taxon>Pseudomonadota</taxon>
        <taxon>Gammaproteobacteria</taxon>
        <taxon>Pseudomonadales</taxon>
        <taxon>Pseudomonadaceae</taxon>
        <taxon>Metapseudomonas</taxon>
    </lineage>
</organism>
<dbReference type="SUPFAM" id="SSF46785">
    <property type="entry name" value="Winged helix' DNA-binding domain"/>
    <property type="match status" value="1"/>
</dbReference>
<dbReference type="GO" id="GO:0003700">
    <property type="term" value="F:DNA-binding transcription factor activity"/>
    <property type="evidence" value="ECO:0007669"/>
    <property type="project" value="InterPro"/>
</dbReference>
<protein>
    <submittedName>
        <fullName evidence="2">Transcriptional regulator</fullName>
    </submittedName>
</protein>
<name>A0AAD1C0Q8_METFU</name>
<dbReference type="SMART" id="SM00347">
    <property type="entry name" value="HTH_MARR"/>
    <property type="match status" value="1"/>
</dbReference>
<evidence type="ECO:0000259" key="1">
    <source>
        <dbReference type="PROSITE" id="PS50995"/>
    </source>
</evidence>
<dbReference type="Pfam" id="PF12802">
    <property type="entry name" value="MarR_2"/>
    <property type="match status" value="1"/>
</dbReference>
<sequence length="154" mass="16880">MPMTLADEVFESLHGLMHQYRHLQYRALRGGAEELTHMEHKVLGFFSVHPGATQSDLVQHAGRDKAQVARLIKGLRDRGLLEGQPDEADRRSIRLTVTAEGAAAHEVARTQASQVNAQAVAGLEEGDCRQLLALLGRIRGNLDAVQPDTRTAVD</sequence>
<proteinExistence type="predicted"/>
<evidence type="ECO:0000313" key="3">
    <source>
        <dbReference type="Proteomes" id="UP000218554"/>
    </source>
</evidence>
<gene>
    <name evidence="2" type="ORF">KF707C_27480</name>
</gene>
<dbReference type="RefSeq" id="WP_004421715.1">
    <property type="nucleotide sequence ID" value="NZ_AJMR01000170.1"/>
</dbReference>
<dbReference type="KEGG" id="pfuw:KF707C_27480"/>
<dbReference type="Gene3D" id="1.10.10.10">
    <property type="entry name" value="Winged helix-like DNA-binding domain superfamily/Winged helix DNA-binding domain"/>
    <property type="match status" value="1"/>
</dbReference>
<dbReference type="EMBL" id="AP014862">
    <property type="protein sequence ID" value="BAU74436.1"/>
    <property type="molecule type" value="Genomic_DNA"/>
</dbReference>
<dbReference type="InterPro" id="IPR036390">
    <property type="entry name" value="WH_DNA-bd_sf"/>
</dbReference>
<reference evidence="2 3" key="2">
    <citation type="journal article" date="2017" name="Int. J. Syst. Evol. Microbiol.">
        <title>Pseudomonas furukawaii sp. nov., a polychlorinated biphenyl-degrading bacterium isolated from biphenyl-contaminated soil in Japan.</title>
        <authorList>
            <person name="Kimura N."/>
            <person name="Watanabe T."/>
            <person name="Suenaga H."/>
            <person name="Fujihara H."/>
            <person name="Futagami T."/>
            <person name="Goto M."/>
            <person name="Hanada S."/>
            <person name="Hirose J."/>
        </authorList>
    </citation>
    <scope>NUCLEOTIDE SEQUENCE [LARGE SCALE GENOMIC DNA]</scope>
    <source>
        <strain evidence="3">DSM 10086 / NBRC 110670 / KF707</strain>
    </source>
</reference>
<dbReference type="PANTHER" id="PTHR33164">
    <property type="entry name" value="TRANSCRIPTIONAL REGULATOR, MARR FAMILY"/>
    <property type="match status" value="1"/>
</dbReference>
<dbReference type="AlphaFoldDB" id="A0AAD1C0Q8"/>
<evidence type="ECO:0000313" key="2">
    <source>
        <dbReference type="EMBL" id="BAU74436.1"/>
    </source>
</evidence>
<dbReference type="PANTHER" id="PTHR33164:SF43">
    <property type="entry name" value="HTH-TYPE TRANSCRIPTIONAL REPRESSOR YETL"/>
    <property type="match status" value="1"/>
</dbReference>
<reference evidence="3" key="1">
    <citation type="submission" date="2015-05" db="EMBL/GenBank/DDBJ databases">
        <title>Draft genome sequencing of a biphenyl-degrading bacterium, Pseudomonas balearica KF707 (=NBRC110670).</title>
        <authorList>
            <person name="Kimura N."/>
            <person name="Hirose J."/>
            <person name="Watanabe T."/>
            <person name="Suenaga H."/>
            <person name="Fujihara H."/>
            <person name="Noguchi M."/>
            <person name="Hashimoto M."/>
            <person name="Shimodaira J."/>
            <person name="Tsuchikane K."/>
            <person name="Hosoyama A."/>
            <person name="Yamazoe A."/>
            <person name="Fujita N."/>
            <person name="Furukawa K."/>
        </authorList>
    </citation>
    <scope>NUCLEOTIDE SEQUENCE [LARGE SCALE GENOMIC DNA]</scope>
    <source>
        <strain evidence="3">DSM 10086 / NBRC 110670 / KF707</strain>
    </source>
</reference>
<dbReference type="InterPro" id="IPR000835">
    <property type="entry name" value="HTH_MarR-typ"/>
</dbReference>
<keyword evidence="3" id="KW-1185">Reference proteome</keyword>
<dbReference type="InterPro" id="IPR039422">
    <property type="entry name" value="MarR/SlyA-like"/>
</dbReference>
<accession>A0AAD1C0Q8</accession>
<dbReference type="Proteomes" id="UP000218554">
    <property type="component" value="Chromosome"/>
</dbReference>
<dbReference type="PROSITE" id="PS50995">
    <property type="entry name" value="HTH_MARR_2"/>
    <property type="match status" value="1"/>
</dbReference>